<proteinExistence type="predicted"/>
<sequence>MAAGDCSNFSVGASSSFIWFAARPLAELAAYDFAVLDYCVNDGLMIRSGANTLRNWEASMRAMFAELRAAGCEPLMLILPSLHTMRGNNPLRPAARALAAECRVPFLDGFELMERVLAMEPALALDDLFRDPAHLHPALSRQVGRALVEAVGKLPSRQTGLGATAPTCPVAYRLRDVTEWMAEDRLVERATSLVKRRFLLLSDGEEVACPVDPGERLVGVALDLAKSNGTLAASGDGMWLKSWTNPYFREWLGVERAMVFSILPFMGAVMPGEDGTIRISVQPDAAAKPDESWGPIGTSADHPASLCLSGLVFERDADVLDIPLPFEAAPDLLALMDAEVPRLIAEAARAIQMAK</sequence>
<dbReference type="Proteomes" id="UP000249688">
    <property type="component" value="Unassembled WGS sequence"/>
</dbReference>
<gene>
    <name evidence="1" type="ORF">C8P66_14125</name>
</gene>
<accession>A0A2W7HYJ7</accession>
<dbReference type="Gene3D" id="3.40.50.1110">
    <property type="entry name" value="SGNH hydrolase"/>
    <property type="match status" value="1"/>
</dbReference>
<evidence type="ECO:0000313" key="2">
    <source>
        <dbReference type="Proteomes" id="UP000249688"/>
    </source>
</evidence>
<evidence type="ECO:0000313" key="1">
    <source>
        <dbReference type="EMBL" id="PZW37748.1"/>
    </source>
</evidence>
<dbReference type="AlphaFoldDB" id="A0A2W7HYJ7"/>
<organism evidence="1 2">
    <name type="scientific">Humitalea rosea</name>
    <dbReference type="NCBI Taxonomy" id="990373"/>
    <lineage>
        <taxon>Bacteria</taxon>
        <taxon>Pseudomonadati</taxon>
        <taxon>Pseudomonadota</taxon>
        <taxon>Alphaproteobacteria</taxon>
        <taxon>Acetobacterales</taxon>
        <taxon>Roseomonadaceae</taxon>
        <taxon>Humitalea</taxon>
    </lineage>
</organism>
<dbReference type="SUPFAM" id="SSF52266">
    <property type="entry name" value="SGNH hydrolase"/>
    <property type="match status" value="1"/>
</dbReference>
<dbReference type="EMBL" id="QKYU01000041">
    <property type="protein sequence ID" value="PZW37748.1"/>
    <property type="molecule type" value="Genomic_DNA"/>
</dbReference>
<keyword evidence="2" id="KW-1185">Reference proteome</keyword>
<comment type="caution">
    <text evidence="1">The sequence shown here is derived from an EMBL/GenBank/DDBJ whole genome shotgun (WGS) entry which is preliminary data.</text>
</comment>
<dbReference type="GO" id="GO:0016788">
    <property type="term" value="F:hydrolase activity, acting on ester bonds"/>
    <property type="evidence" value="ECO:0007669"/>
    <property type="project" value="UniProtKB-ARBA"/>
</dbReference>
<dbReference type="OrthoDB" id="7256470at2"/>
<name>A0A2W7HYJ7_9PROT</name>
<dbReference type="RefSeq" id="WP_111400483.1">
    <property type="nucleotide sequence ID" value="NZ_QKYU01000041.1"/>
</dbReference>
<protein>
    <submittedName>
        <fullName evidence="1">Uncharacterized protein</fullName>
    </submittedName>
</protein>
<reference evidence="1 2" key="1">
    <citation type="submission" date="2018-06" db="EMBL/GenBank/DDBJ databases">
        <title>Genomic Encyclopedia of Archaeal and Bacterial Type Strains, Phase II (KMG-II): from individual species to whole genera.</title>
        <authorList>
            <person name="Goeker M."/>
        </authorList>
    </citation>
    <scope>NUCLEOTIDE SEQUENCE [LARGE SCALE GENOMIC DNA]</scope>
    <source>
        <strain evidence="1 2">DSM 24525</strain>
    </source>
</reference>
<dbReference type="InterPro" id="IPR036514">
    <property type="entry name" value="SGNH_hydro_sf"/>
</dbReference>